<proteinExistence type="predicted"/>
<name>A0ACC0CFR0_CATRO</name>
<dbReference type="EMBL" id="CM044701">
    <property type="protein sequence ID" value="KAI5683667.1"/>
    <property type="molecule type" value="Genomic_DNA"/>
</dbReference>
<evidence type="ECO:0000313" key="2">
    <source>
        <dbReference type="Proteomes" id="UP001060085"/>
    </source>
</evidence>
<evidence type="ECO:0000313" key="1">
    <source>
        <dbReference type="EMBL" id="KAI5683667.1"/>
    </source>
</evidence>
<keyword evidence="2" id="KW-1185">Reference proteome</keyword>
<reference evidence="2" key="1">
    <citation type="journal article" date="2023" name="Nat. Plants">
        <title>Single-cell RNA sequencing provides a high-resolution roadmap for understanding the multicellular compartmentation of specialized metabolism.</title>
        <authorList>
            <person name="Sun S."/>
            <person name="Shen X."/>
            <person name="Li Y."/>
            <person name="Li Y."/>
            <person name="Wang S."/>
            <person name="Li R."/>
            <person name="Zhang H."/>
            <person name="Shen G."/>
            <person name="Guo B."/>
            <person name="Wei J."/>
            <person name="Xu J."/>
            <person name="St-Pierre B."/>
            <person name="Chen S."/>
            <person name="Sun C."/>
        </authorList>
    </citation>
    <scope>NUCLEOTIDE SEQUENCE [LARGE SCALE GENOMIC DNA]</scope>
</reference>
<protein>
    <submittedName>
        <fullName evidence="1">Uncharacterized protein</fullName>
    </submittedName>
</protein>
<gene>
    <name evidence="1" type="ORF">M9H77_04895</name>
</gene>
<accession>A0ACC0CFR0</accession>
<dbReference type="Proteomes" id="UP001060085">
    <property type="component" value="Linkage Group LG01"/>
</dbReference>
<comment type="caution">
    <text evidence="1">The sequence shown here is derived from an EMBL/GenBank/DDBJ whole genome shotgun (WGS) entry which is preliminary data.</text>
</comment>
<sequence>MTEHFPACLSSISSPITTSGSGHKWNGPDDIFILSLQLAIEQLNNLTSLTKSLISNSRSDDSKADLKQCEIQIDDSLDRLNRSLTASATVLIFSGRPEDGDNPEIQLQKENLAGEKIDYMMPRVNDSVSDLRNCFQLLVKVDETVGNVDELRGRVHNAMVDAGIAFDFLQNRDEINYRLQYVNMSSGYDRNFWDFTTLLMSFPQYLFLVVLFWLIYRMY</sequence>
<organism evidence="1 2">
    <name type="scientific">Catharanthus roseus</name>
    <name type="common">Madagascar periwinkle</name>
    <name type="synonym">Vinca rosea</name>
    <dbReference type="NCBI Taxonomy" id="4058"/>
    <lineage>
        <taxon>Eukaryota</taxon>
        <taxon>Viridiplantae</taxon>
        <taxon>Streptophyta</taxon>
        <taxon>Embryophyta</taxon>
        <taxon>Tracheophyta</taxon>
        <taxon>Spermatophyta</taxon>
        <taxon>Magnoliopsida</taxon>
        <taxon>eudicotyledons</taxon>
        <taxon>Gunneridae</taxon>
        <taxon>Pentapetalae</taxon>
        <taxon>asterids</taxon>
        <taxon>lamiids</taxon>
        <taxon>Gentianales</taxon>
        <taxon>Apocynaceae</taxon>
        <taxon>Rauvolfioideae</taxon>
        <taxon>Vinceae</taxon>
        <taxon>Catharanthinae</taxon>
        <taxon>Catharanthus</taxon>
    </lineage>
</organism>